<feature type="compositionally biased region" description="Basic and acidic residues" evidence="5">
    <location>
        <begin position="1043"/>
        <end position="1054"/>
    </location>
</feature>
<feature type="region of interest" description="Disordered" evidence="5">
    <location>
        <begin position="894"/>
        <end position="1088"/>
    </location>
</feature>
<feature type="transmembrane region" description="Helical" evidence="6">
    <location>
        <begin position="169"/>
        <end position="187"/>
    </location>
</feature>
<feature type="compositionally biased region" description="Low complexity" evidence="5">
    <location>
        <begin position="567"/>
        <end position="576"/>
    </location>
</feature>
<evidence type="ECO:0000256" key="5">
    <source>
        <dbReference type="SAM" id="MobiDB-lite"/>
    </source>
</evidence>
<feature type="compositionally biased region" description="Polar residues" evidence="5">
    <location>
        <begin position="985"/>
        <end position="1002"/>
    </location>
</feature>
<evidence type="ECO:0000259" key="8">
    <source>
        <dbReference type="Pfam" id="PF13886"/>
    </source>
</evidence>
<feature type="signal peptide" evidence="7">
    <location>
        <begin position="1"/>
        <end position="25"/>
    </location>
</feature>
<evidence type="ECO:0000256" key="3">
    <source>
        <dbReference type="ARBA" id="ARBA00022989"/>
    </source>
</evidence>
<feature type="region of interest" description="Disordered" evidence="5">
    <location>
        <begin position="778"/>
        <end position="801"/>
    </location>
</feature>
<feature type="region of interest" description="Disordered" evidence="5">
    <location>
        <begin position="29"/>
        <end position="75"/>
    </location>
</feature>
<evidence type="ECO:0000256" key="2">
    <source>
        <dbReference type="ARBA" id="ARBA00022692"/>
    </source>
</evidence>
<feature type="region of interest" description="Disordered" evidence="5">
    <location>
        <begin position="456"/>
        <end position="543"/>
    </location>
</feature>
<keyword evidence="10" id="KW-1185">Reference proteome</keyword>
<keyword evidence="2 6" id="KW-0812">Transmembrane</keyword>
<evidence type="ECO:0000256" key="6">
    <source>
        <dbReference type="SAM" id="Phobius"/>
    </source>
</evidence>
<dbReference type="PANTHER" id="PTHR39469:SF1">
    <property type="entry name" value="DUF4203 DOMAIN-CONTAINING PROTEIN"/>
    <property type="match status" value="1"/>
</dbReference>
<dbReference type="GO" id="GO:0016020">
    <property type="term" value="C:membrane"/>
    <property type="evidence" value="ECO:0007669"/>
    <property type="project" value="UniProtKB-SubCell"/>
</dbReference>
<evidence type="ECO:0000256" key="4">
    <source>
        <dbReference type="ARBA" id="ARBA00023136"/>
    </source>
</evidence>
<comment type="subcellular location">
    <subcellularLocation>
        <location evidence="1">Membrane</location>
        <topology evidence="1">Multi-pass membrane protein</topology>
    </subcellularLocation>
</comment>
<feature type="transmembrane region" description="Helical" evidence="6">
    <location>
        <begin position="252"/>
        <end position="269"/>
    </location>
</feature>
<evidence type="ECO:0000313" key="10">
    <source>
        <dbReference type="Proteomes" id="UP000323386"/>
    </source>
</evidence>
<dbReference type="OrthoDB" id="102260at2759"/>
<dbReference type="Proteomes" id="UP000323386">
    <property type="component" value="Unassembled WGS sequence"/>
</dbReference>
<feature type="compositionally biased region" description="Low complexity" evidence="5">
    <location>
        <begin position="687"/>
        <end position="699"/>
    </location>
</feature>
<accession>A0A5C3ET62</accession>
<keyword evidence="7" id="KW-0732">Signal</keyword>
<feature type="transmembrane region" description="Helical" evidence="6">
    <location>
        <begin position="275"/>
        <end position="296"/>
    </location>
</feature>
<feature type="chain" id="PRO_5022896801" description="TM7S3/TM198-like domain-containing protein" evidence="7">
    <location>
        <begin position="26"/>
        <end position="1088"/>
    </location>
</feature>
<reference evidence="9 10" key="1">
    <citation type="submission" date="2018-03" db="EMBL/GenBank/DDBJ databases">
        <authorList>
            <person name="Guldener U."/>
        </authorList>
    </citation>
    <scope>NUCLEOTIDE SEQUENCE [LARGE SCALE GENOMIC DNA]</scope>
    <source>
        <strain evidence="9 10">DAOM196992</strain>
    </source>
</reference>
<organism evidence="9 10">
    <name type="scientific">Pseudozyma flocculosa</name>
    <dbReference type="NCBI Taxonomy" id="84751"/>
    <lineage>
        <taxon>Eukaryota</taxon>
        <taxon>Fungi</taxon>
        <taxon>Dikarya</taxon>
        <taxon>Basidiomycota</taxon>
        <taxon>Ustilaginomycotina</taxon>
        <taxon>Ustilaginomycetes</taxon>
        <taxon>Ustilaginales</taxon>
        <taxon>Ustilaginaceae</taxon>
        <taxon>Pseudozyma</taxon>
    </lineage>
</organism>
<feature type="domain" description="TM7S3/TM198-like" evidence="8">
    <location>
        <begin position="144"/>
        <end position="356"/>
    </location>
</feature>
<feature type="compositionally biased region" description="Low complexity" evidence="5">
    <location>
        <begin position="664"/>
        <end position="677"/>
    </location>
</feature>
<feature type="compositionally biased region" description="Low complexity" evidence="5">
    <location>
        <begin position="528"/>
        <end position="538"/>
    </location>
</feature>
<dbReference type="InterPro" id="IPR025256">
    <property type="entry name" value="TM7S3/TM198-like_dom"/>
</dbReference>
<keyword evidence="3 6" id="KW-1133">Transmembrane helix</keyword>
<keyword evidence="4 6" id="KW-0472">Membrane</keyword>
<gene>
    <name evidence="9" type="ORF">PSFLO_00187</name>
</gene>
<feature type="compositionally biased region" description="Polar residues" evidence="5">
    <location>
        <begin position="651"/>
        <end position="663"/>
    </location>
</feature>
<feature type="transmembrane region" description="Helical" evidence="6">
    <location>
        <begin position="207"/>
        <end position="240"/>
    </location>
</feature>
<dbReference type="EMBL" id="OOIP01000001">
    <property type="protein sequence ID" value="SPO34716.1"/>
    <property type="molecule type" value="Genomic_DNA"/>
</dbReference>
<evidence type="ECO:0000256" key="1">
    <source>
        <dbReference type="ARBA" id="ARBA00004141"/>
    </source>
</evidence>
<feature type="compositionally biased region" description="Basic and acidic residues" evidence="5">
    <location>
        <begin position="894"/>
        <end position="916"/>
    </location>
</feature>
<feature type="compositionally biased region" description="Polar residues" evidence="5">
    <location>
        <begin position="1020"/>
        <end position="1041"/>
    </location>
</feature>
<feature type="transmembrane region" description="Helical" evidence="6">
    <location>
        <begin position="139"/>
        <end position="157"/>
    </location>
</feature>
<feature type="region of interest" description="Disordered" evidence="5">
    <location>
        <begin position="400"/>
        <end position="420"/>
    </location>
</feature>
<feature type="compositionally biased region" description="Polar residues" evidence="5">
    <location>
        <begin position="605"/>
        <end position="623"/>
    </location>
</feature>
<feature type="region of interest" description="Disordered" evidence="5">
    <location>
        <begin position="635"/>
        <end position="717"/>
    </location>
</feature>
<dbReference type="AlphaFoldDB" id="A0A5C3ET62"/>
<evidence type="ECO:0000313" key="9">
    <source>
        <dbReference type="EMBL" id="SPO34716.1"/>
    </source>
</evidence>
<feature type="compositionally biased region" description="Polar residues" evidence="5">
    <location>
        <begin position="700"/>
        <end position="717"/>
    </location>
</feature>
<feature type="region of interest" description="Disordered" evidence="5">
    <location>
        <begin position="821"/>
        <end position="861"/>
    </location>
</feature>
<dbReference type="PANTHER" id="PTHR39469">
    <property type="entry name" value="CHROMOSOME 1, WHOLE GENOME SHOTGUN SEQUENCE"/>
    <property type="match status" value="1"/>
</dbReference>
<proteinExistence type="predicted"/>
<feature type="region of interest" description="Disordered" evidence="5">
    <location>
        <begin position="561"/>
        <end position="623"/>
    </location>
</feature>
<dbReference type="Pfam" id="PF13886">
    <property type="entry name" value="TM7S3_TM198"/>
    <property type="match status" value="1"/>
</dbReference>
<sequence>MKLVFSSWAARASLATLLLAAAALCQQQSPSSSTRPPASTTPTPSASPSSSAPPALSTFTSTTTLSRGQALPSSLTRSASRSGSVYFIPVVTTLPPASSSAATVSASSTSSAAPSATAPAAAASSTSQKLPLNTEIDPAFGVLGALLLITGLPMTFYGHRNRWSSYFIAGYYSLGLITICIILKAGVESAVNPPTQAVRGLFLLATIIAGAVGGILCIVFWRSAALLASGLGGFMLGLFLQSVRSGGLIGSLGLRYVLYVPLFAIFFALSCAERIHSLVLALSTAITGATAVTLAIDCYTRMGLKEFYIRNLGFDWLFEPKYPPTFSNGRFPLVQGMQIELGVLGALVIMGTAFQLRLWSDLRHSMAVLRKSDEERRMRTKAERAARQIARTAKRDLEEWEQRHGYKKTSARQATARDIEKDANSVFSGATMQAHERKGSMMSFFSSGADATPLSYNGLDRTDSPGGSSLRKDNGSPFAEEPQRDRRRNSSFMSYLQRGHEKPVAPGDAPPQLQLDGIDAPSSVGSFAPPVAQPAGGAAEEDPSKLLEEISNIRKSIEMLRSGSGGAKSASSMHASPIASSHRFEPSAPSSVGHGAAQSLELSRALTNQSQAPVTQSFRQRTQSTAAIMSGAASFLSKSPGESPMLPQGPPTSSNGVSASHEMSPSSSNPGDSSGISHPGGFGGWASQSQSQPMSRSMSDNPSWLPSRQPSLTASSAALQPAVPVDAHLRAASPPVPQIPAIYDTLPRSRVEQTYANAPLAERRMSGGGMLHRVDQSYEHDNKSRPRANSATHKGHHSRVLTKSIDEGPPAAVLAARRSIAARRNDSTSSPWTNPGAEVQPSASKRASEGKTPRKSMTIGELDARHRAKLAALQKPATDSVKEAEMLQAVREEYEKKQRAEKRRMMEREKEREREQALAALTNGGAGGGREGAASPDANKRASRRLSASLLQAVGEQRSSVQSLDRAAEWRRSVSKVPQADPSKGRSSQPPSHLASSPTSAQGPVEGTKAAAAVAAAVSPSRSRSQQRGAMSPTNPFQAQTPKKRELSETDRRRLSQGAGGGGGGGGDRRSRRMSQPLLDFSLPAGQP</sequence>
<protein>
    <recommendedName>
        <fullName evidence="8">TM7S3/TM198-like domain-containing protein</fullName>
    </recommendedName>
</protein>
<name>A0A5C3ET62_9BASI</name>
<evidence type="ECO:0000256" key="7">
    <source>
        <dbReference type="SAM" id="SignalP"/>
    </source>
</evidence>